<dbReference type="AlphaFoldDB" id="A0A6A5WUP7"/>
<keyword evidence="3" id="KW-1185">Reference proteome</keyword>
<accession>A0A6A5WUP7</accession>
<evidence type="ECO:0000313" key="2">
    <source>
        <dbReference type="EMBL" id="KAF2005432.1"/>
    </source>
</evidence>
<evidence type="ECO:0000256" key="1">
    <source>
        <dbReference type="SAM" id="Phobius"/>
    </source>
</evidence>
<protein>
    <submittedName>
        <fullName evidence="2">Uncharacterized protein</fullName>
    </submittedName>
</protein>
<dbReference type="Proteomes" id="UP000799779">
    <property type="component" value="Unassembled WGS sequence"/>
</dbReference>
<feature type="transmembrane region" description="Helical" evidence="1">
    <location>
        <begin position="18"/>
        <end position="42"/>
    </location>
</feature>
<keyword evidence="1" id="KW-0812">Transmembrane</keyword>
<proteinExistence type="predicted"/>
<name>A0A6A5WUP7_9PLEO</name>
<keyword evidence="1" id="KW-1133">Transmembrane helix</keyword>
<organism evidence="2 3">
    <name type="scientific">Amniculicola lignicola CBS 123094</name>
    <dbReference type="NCBI Taxonomy" id="1392246"/>
    <lineage>
        <taxon>Eukaryota</taxon>
        <taxon>Fungi</taxon>
        <taxon>Dikarya</taxon>
        <taxon>Ascomycota</taxon>
        <taxon>Pezizomycotina</taxon>
        <taxon>Dothideomycetes</taxon>
        <taxon>Pleosporomycetidae</taxon>
        <taxon>Pleosporales</taxon>
        <taxon>Amniculicolaceae</taxon>
        <taxon>Amniculicola</taxon>
    </lineage>
</organism>
<dbReference type="EMBL" id="ML977563">
    <property type="protein sequence ID" value="KAF2005432.1"/>
    <property type="molecule type" value="Genomic_DNA"/>
</dbReference>
<sequence>MSNTIITPLYSTPLYSTLLYSITLPSITLPSITLLSITLPFYPTLFSLTPYRIEELPALEVDYLILLSSNTQINSALIIINMKLKQLKTIGLILGN</sequence>
<reference evidence="2" key="1">
    <citation type="journal article" date="2020" name="Stud. Mycol.">
        <title>101 Dothideomycetes genomes: a test case for predicting lifestyles and emergence of pathogens.</title>
        <authorList>
            <person name="Haridas S."/>
            <person name="Albert R."/>
            <person name="Binder M."/>
            <person name="Bloem J."/>
            <person name="Labutti K."/>
            <person name="Salamov A."/>
            <person name="Andreopoulos B."/>
            <person name="Baker S."/>
            <person name="Barry K."/>
            <person name="Bills G."/>
            <person name="Bluhm B."/>
            <person name="Cannon C."/>
            <person name="Castanera R."/>
            <person name="Culley D."/>
            <person name="Daum C."/>
            <person name="Ezra D."/>
            <person name="Gonzalez J."/>
            <person name="Henrissat B."/>
            <person name="Kuo A."/>
            <person name="Liang C."/>
            <person name="Lipzen A."/>
            <person name="Lutzoni F."/>
            <person name="Magnuson J."/>
            <person name="Mondo S."/>
            <person name="Nolan M."/>
            <person name="Ohm R."/>
            <person name="Pangilinan J."/>
            <person name="Park H.-J."/>
            <person name="Ramirez L."/>
            <person name="Alfaro M."/>
            <person name="Sun H."/>
            <person name="Tritt A."/>
            <person name="Yoshinaga Y."/>
            <person name="Zwiers L.-H."/>
            <person name="Turgeon B."/>
            <person name="Goodwin S."/>
            <person name="Spatafora J."/>
            <person name="Crous P."/>
            <person name="Grigoriev I."/>
        </authorList>
    </citation>
    <scope>NUCLEOTIDE SEQUENCE</scope>
    <source>
        <strain evidence="2">CBS 123094</strain>
    </source>
</reference>
<gene>
    <name evidence="2" type="ORF">P154DRAFT_338034</name>
</gene>
<keyword evidence="1" id="KW-0472">Membrane</keyword>
<evidence type="ECO:0000313" key="3">
    <source>
        <dbReference type="Proteomes" id="UP000799779"/>
    </source>
</evidence>